<evidence type="ECO:0000313" key="1">
    <source>
        <dbReference type="EMBL" id="JAD53283.1"/>
    </source>
</evidence>
<proteinExistence type="predicted"/>
<reference evidence="1" key="1">
    <citation type="submission" date="2014-09" db="EMBL/GenBank/DDBJ databases">
        <authorList>
            <person name="Magalhaes I.L.F."/>
            <person name="Oliveira U."/>
            <person name="Santos F.R."/>
            <person name="Vidigal T.H.D.A."/>
            <person name="Brescovit A.D."/>
            <person name="Santos A.J."/>
        </authorList>
    </citation>
    <scope>NUCLEOTIDE SEQUENCE</scope>
    <source>
        <tissue evidence="1">Shoot tissue taken approximately 20 cm above the soil surface</tissue>
    </source>
</reference>
<protein>
    <submittedName>
        <fullName evidence="1">Uncharacterized protein</fullName>
    </submittedName>
</protein>
<dbReference type="EMBL" id="GBRH01244612">
    <property type="protein sequence ID" value="JAD53283.1"/>
    <property type="molecule type" value="Transcribed_RNA"/>
</dbReference>
<name>A0A0A9ATS6_ARUDO</name>
<reference evidence="1" key="2">
    <citation type="journal article" date="2015" name="Data Brief">
        <title>Shoot transcriptome of the giant reed, Arundo donax.</title>
        <authorList>
            <person name="Barrero R.A."/>
            <person name="Guerrero F.D."/>
            <person name="Moolhuijzen P."/>
            <person name="Goolsby J.A."/>
            <person name="Tidwell J."/>
            <person name="Bellgard S.E."/>
            <person name="Bellgard M.I."/>
        </authorList>
    </citation>
    <scope>NUCLEOTIDE SEQUENCE</scope>
    <source>
        <tissue evidence="1">Shoot tissue taken approximately 20 cm above the soil surface</tissue>
    </source>
</reference>
<accession>A0A0A9ATS6</accession>
<sequence length="9" mass="1120">MEAWSPLWT</sequence>
<organism evidence="1">
    <name type="scientific">Arundo donax</name>
    <name type="common">Giant reed</name>
    <name type="synonym">Donax arundinaceus</name>
    <dbReference type="NCBI Taxonomy" id="35708"/>
    <lineage>
        <taxon>Eukaryota</taxon>
        <taxon>Viridiplantae</taxon>
        <taxon>Streptophyta</taxon>
        <taxon>Embryophyta</taxon>
        <taxon>Tracheophyta</taxon>
        <taxon>Spermatophyta</taxon>
        <taxon>Magnoliopsida</taxon>
        <taxon>Liliopsida</taxon>
        <taxon>Poales</taxon>
        <taxon>Poaceae</taxon>
        <taxon>PACMAD clade</taxon>
        <taxon>Arundinoideae</taxon>
        <taxon>Arundineae</taxon>
        <taxon>Arundo</taxon>
    </lineage>
</organism>